<dbReference type="HAMAP" id="MF_00622">
    <property type="entry name" value="Exosome_Rrp42"/>
    <property type="match status" value="1"/>
</dbReference>
<comment type="subunit">
    <text evidence="4">Component of the archaeal exosome complex. Forms a hexameric ring-like arrangement composed of 3 Rrp41-Rrp42 heterodimers. The hexameric ring associates with a trimer of Rrp4 and/or Csl4 subunits.</text>
</comment>
<feature type="domain" description="Exoribonuclease phosphorolytic" evidence="6">
    <location>
        <begin position="197"/>
        <end position="261"/>
    </location>
</feature>
<reference evidence="7" key="1">
    <citation type="journal article" date="2020" name="mSystems">
        <title>Genome- and Community-Level Interaction Insights into Carbon Utilization and Element Cycling Functions of Hydrothermarchaeota in Hydrothermal Sediment.</title>
        <authorList>
            <person name="Zhou Z."/>
            <person name="Liu Y."/>
            <person name="Xu W."/>
            <person name="Pan J."/>
            <person name="Luo Z.H."/>
            <person name="Li M."/>
        </authorList>
    </citation>
    <scope>NUCLEOTIDE SEQUENCE [LARGE SCALE GENOMIC DNA]</scope>
    <source>
        <strain evidence="7">SpSt-732</strain>
    </source>
</reference>
<dbReference type="GO" id="GO:0016075">
    <property type="term" value="P:rRNA catabolic process"/>
    <property type="evidence" value="ECO:0007669"/>
    <property type="project" value="TreeGrafter"/>
</dbReference>
<keyword evidence="3 4" id="KW-0271">Exosome</keyword>
<dbReference type="CDD" id="cd11365">
    <property type="entry name" value="RNase_PH_archRRP42"/>
    <property type="match status" value="1"/>
</dbReference>
<comment type="subcellular location">
    <subcellularLocation>
        <location evidence="1 4">Cytoplasm</location>
    </subcellularLocation>
</comment>
<dbReference type="Pfam" id="PF03725">
    <property type="entry name" value="RNase_PH_C"/>
    <property type="match status" value="1"/>
</dbReference>
<dbReference type="InterPro" id="IPR027408">
    <property type="entry name" value="PNPase/RNase_PH_dom_sf"/>
</dbReference>
<accession>A0A7C4BBA6</accession>
<dbReference type="EMBL" id="DTFF01000008">
    <property type="protein sequence ID" value="HGI86920.1"/>
    <property type="molecule type" value="Genomic_DNA"/>
</dbReference>
<dbReference type="InterPro" id="IPR036345">
    <property type="entry name" value="ExoRNase_PH_dom2_sf"/>
</dbReference>
<keyword evidence="2 4" id="KW-0963">Cytoplasm</keyword>
<sequence>MSSTPEIPIIPRIKLDTILNVISKGFHIDKRPLLSYRTVEVIKNIAPNADSSVLVKLGHTQVLVGIKIDIGQPFPDNPEEGVLIVNAEYIPAASPSFEPGPPDENAIELARVIDRALRESKAIALDKLTIIPGKKVWMLWLDVYVLDHDGNLIDAAMMGSMMALAQLKIPHFEVDQVTGSVKVDKSKYTAPLQINRYVATVTVYKIGDMLLVDPTAEEEAIASASMTISISEEGNIVAVQKRGLGFFLEREIEQAVEISLSKGKELIELIKRLSS</sequence>
<feature type="domain" description="Exoribonuclease phosphorolytic" evidence="5">
    <location>
        <begin position="36"/>
        <end position="170"/>
    </location>
</feature>
<name>A0A7C4BBA6_9CREN</name>
<organism evidence="7">
    <name type="scientific">Ignisphaera aggregans</name>
    <dbReference type="NCBI Taxonomy" id="334771"/>
    <lineage>
        <taxon>Archaea</taxon>
        <taxon>Thermoproteota</taxon>
        <taxon>Thermoprotei</taxon>
        <taxon>Desulfurococcales</taxon>
        <taxon>Desulfurococcaceae</taxon>
        <taxon>Ignisphaera</taxon>
    </lineage>
</organism>
<comment type="caution">
    <text evidence="7">The sequence shown here is derived from an EMBL/GenBank/DDBJ whole genome shotgun (WGS) entry which is preliminary data.</text>
</comment>
<evidence type="ECO:0000256" key="4">
    <source>
        <dbReference type="HAMAP-Rule" id="MF_00622"/>
    </source>
</evidence>
<dbReference type="GO" id="GO:0035925">
    <property type="term" value="F:mRNA 3'-UTR AU-rich region binding"/>
    <property type="evidence" value="ECO:0007669"/>
    <property type="project" value="TreeGrafter"/>
</dbReference>
<protein>
    <recommendedName>
        <fullName evidence="4">Exosome complex component Rrp42</fullName>
    </recommendedName>
</protein>
<dbReference type="GO" id="GO:0000177">
    <property type="term" value="C:cytoplasmic exosome (RNase complex)"/>
    <property type="evidence" value="ECO:0007669"/>
    <property type="project" value="TreeGrafter"/>
</dbReference>
<evidence type="ECO:0000313" key="7">
    <source>
        <dbReference type="EMBL" id="HGI86920.1"/>
    </source>
</evidence>
<evidence type="ECO:0000259" key="5">
    <source>
        <dbReference type="Pfam" id="PF01138"/>
    </source>
</evidence>
<comment type="similarity">
    <text evidence="4">Belongs to the RNase PH family. Rrp42 subfamily.</text>
</comment>
<gene>
    <name evidence="4" type="primary">rrp42</name>
    <name evidence="7" type="ORF">ENV14_00755</name>
</gene>
<dbReference type="InterPro" id="IPR015847">
    <property type="entry name" value="ExoRNase_PH_dom2"/>
</dbReference>
<dbReference type="PANTHER" id="PTHR11097:SF8">
    <property type="entry name" value="EXOSOME COMPLEX COMPONENT RRP42"/>
    <property type="match status" value="1"/>
</dbReference>
<dbReference type="SUPFAM" id="SSF54211">
    <property type="entry name" value="Ribosomal protein S5 domain 2-like"/>
    <property type="match status" value="1"/>
</dbReference>
<dbReference type="InterPro" id="IPR001247">
    <property type="entry name" value="ExoRNase_PH_dom1"/>
</dbReference>
<evidence type="ECO:0000256" key="3">
    <source>
        <dbReference type="ARBA" id="ARBA00022835"/>
    </source>
</evidence>
<dbReference type="NCBIfam" id="NF003282">
    <property type="entry name" value="PRK04282.1-1"/>
    <property type="match status" value="1"/>
</dbReference>
<dbReference type="Gene3D" id="3.30.230.70">
    <property type="entry name" value="GHMP Kinase, N-terminal domain"/>
    <property type="match status" value="1"/>
</dbReference>
<dbReference type="InterPro" id="IPR020869">
    <property type="entry name" value="Rrp42_archaea"/>
</dbReference>
<dbReference type="InterPro" id="IPR050590">
    <property type="entry name" value="Exosome_comp_Rrp42_subfam"/>
</dbReference>
<evidence type="ECO:0000256" key="1">
    <source>
        <dbReference type="ARBA" id="ARBA00004496"/>
    </source>
</evidence>
<dbReference type="FunFam" id="3.30.230.70:FF:000017">
    <property type="entry name" value="Exosome complex component Rrp42"/>
    <property type="match status" value="1"/>
</dbReference>
<comment type="function">
    <text evidence="4">Non-catalytic component of the exosome, which is a complex involved in RNA degradation. Contributes to the structuring of the Rrp41 active site.</text>
</comment>
<proteinExistence type="inferred from homology"/>
<dbReference type="Pfam" id="PF01138">
    <property type="entry name" value="RNase_PH"/>
    <property type="match status" value="1"/>
</dbReference>
<dbReference type="SUPFAM" id="SSF55666">
    <property type="entry name" value="Ribonuclease PH domain 2-like"/>
    <property type="match status" value="1"/>
</dbReference>
<dbReference type="PANTHER" id="PTHR11097">
    <property type="entry name" value="EXOSOME COMPLEX EXONUCLEASE RIBOSOMAL RNA PROCESSING PROTEIN"/>
    <property type="match status" value="1"/>
</dbReference>
<dbReference type="AlphaFoldDB" id="A0A7C4BBA6"/>
<evidence type="ECO:0000259" key="6">
    <source>
        <dbReference type="Pfam" id="PF03725"/>
    </source>
</evidence>
<evidence type="ECO:0000256" key="2">
    <source>
        <dbReference type="ARBA" id="ARBA00022490"/>
    </source>
</evidence>
<dbReference type="InterPro" id="IPR020568">
    <property type="entry name" value="Ribosomal_Su5_D2-typ_SF"/>
</dbReference>